<evidence type="ECO:0000313" key="3">
    <source>
        <dbReference type="Proteomes" id="UP000660381"/>
    </source>
</evidence>
<dbReference type="Proteomes" id="UP000660381">
    <property type="component" value="Unassembled WGS sequence"/>
</dbReference>
<keyword evidence="1" id="KW-0472">Membrane</keyword>
<keyword evidence="3" id="KW-1185">Reference proteome</keyword>
<dbReference type="Pfam" id="PF13301">
    <property type="entry name" value="DUF4079"/>
    <property type="match status" value="1"/>
</dbReference>
<reference evidence="2 3" key="1">
    <citation type="journal article" date="2020" name="ISME J.">
        <title>Comparative genomics reveals insights into cyanobacterial evolution and habitat adaptation.</title>
        <authorList>
            <person name="Chen M.Y."/>
            <person name="Teng W.K."/>
            <person name="Zhao L."/>
            <person name="Hu C.X."/>
            <person name="Zhou Y.K."/>
            <person name="Han B.P."/>
            <person name="Song L.R."/>
            <person name="Shu W.S."/>
        </authorList>
    </citation>
    <scope>NUCLEOTIDE SEQUENCE [LARGE SCALE GENOMIC DNA]</scope>
    <source>
        <strain evidence="2 3">FACHB-362</strain>
    </source>
</reference>
<evidence type="ECO:0000313" key="2">
    <source>
        <dbReference type="EMBL" id="MBD2693344.1"/>
    </source>
</evidence>
<organism evidence="2 3">
    <name type="scientific">Anabaena catenula FACHB-362</name>
    <dbReference type="NCBI Taxonomy" id="2692877"/>
    <lineage>
        <taxon>Bacteria</taxon>
        <taxon>Bacillati</taxon>
        <taxon>Cyanobacteriota</taxon>
        <taxon>Cyanophyceae</taxon>
        <taxon>Nostocales</taxon>
        <taxon>Nostocaceae</taxon>
        <taxon>Anabaena</taxon>
    </lineage>
</organism>
<keyword evidence="1" id="KW-1133">Transmembrane helix</keyword>
<keyword evidence="1" id="KW-0812">Transmembrane</keyword>
<dbReference type="InterPro" id="IPR025067">
    <property type="entry name" value="DUF4079"/>
</dbReference>
<dbReference type="RefSeq" id="WP_190907621.1">
    <property type="nucleotide sequence ID" value="NZ_JACJTQ010000025.1"/>
</dbReference>
<feature type="transmembrane region" description="Helical" evidence="1">
    <location>
        <begin position="61"/>
        <end position="90"/>
    </location>
</feature>
<accession>A0ABR8J687</accession>
<feature type="transmembrane region" description="Helical" evidence="1">
    <location>
        <begin position="134"/>
        <end position="155"/>
    </location>
</feature>
<comment type="caution">
    <text evidence="2">The sequence shown here is derived from an EMBL/GenBank/DDBJ whole genome shotgun (WGS) entry which is preliminary data.</text>
</comment>
<name>A0ABR8J687_9NOST</name>
<protein>
    <submittedName>
        <fullName evidence="2">DUF4079 domain-containing protein</fullName>
    </submittedName>
</protein>
<feature type="transmembrane region" description="Helical" evidence="1">
    <location>
        <begin position="102"/>
        <end position="122"/>
    </location>
</feature>
<gene>
    <name evidence="2" type="ORF">H6G68_16560</name>
</gene>
<evidence type="ECO:0000256" key="1">
    <source>
        <dbReference type="SAM" id="Phobius"/>
    </source>
</evidence>
<dbReference type="EMBL" id="JACJTQ010000025">
    <property type="protein sequence ID" value="MBD2693344.1"/>
    <property type="molecule type" value="Genomic_DNA"/>
</dbReference>
<feature type="transmembrane region" description="Helical" evidence="1">
    <location>
        <begin position="12"/>
        <end position="35"/>
    </location>
</feature>
<proteinExistence type="predicted"/>
<sequence length="160" mass="17794">MHLPSFLWLWKIAAWSMGLSLLAYLFLAITGIWMFRVRTTGEPPLGVLLPWNRGEVRYRRLALLSLHYIIGMTMVSLVLLLLVVGIVGTFGHFGSLGHSSHLIAGLMVVALVLGSAFSATQISPRKPWARPLHIGLNIVLFTGFTWVSLTGWTVVQKYLP</sequence>